<protein>
    <recommendedName>
        <fullName evidence="1">EAL domain-containing protein</fullName>
    </recommendedName>
</protein>
<accession>A0A0F8WIP6</accession>
<dbReference type="GO" id="GO:0071111">
    <property type="term" value="F:cyclic-guanylate-specific phosphodiesterase activity"/>
    <property type="evidence" value="ECO:0007669"/>
    <property type="project" value="InterPro"/>
</dbReference>
<dbReference type="AlphaFoldDB" id="A0A0F8WIP6"/>
<name>A0A0F8WIP6_9ZZZZ</name>
<reference evidence="2" key="1">
    <citation type="journal article" date="2015" name="Nature">
        <title>Complex archaea that bridge the gap between prokaryotes and eukaryotes.</title>
        <authorList>
            <person name="Spang A."/>
            <person name="Saw J.H."/>
            <person name="Jorgensen S.L."/>
            <person name="Zaremba-Niedzwiedzka K."/>
            <person name="Martijn J."/>
            <person name="Lind A.E."/>
            <person name="van Eijk R."/>
            <person name="Schleper C."/>
            <person name="Guy L."/>
            <person name="Ettema T.J."/>
        </authorList>
    </citation>
    <scope>NUCLEOTIDE SEQUENCE</scope>
</reference>
<evidence type="ECO:0000259" key="1">
    <source>
        <dbReference type="PROSITE" id="PS50883"/>
    </source>
</evidence>
<dbReference type="InterPro" id="IPR050706">
    <property type="entry name" value="Cyclic-di-GMP_PDE-like"/>
</dbReference>
<gene>
    <name evidence="2" type="ORF">LCGC14_3063610</name>
</gene>
<dbReference type="SUPFAM" id="SSF141868">
    <property type="entry name" value="EAL domain-like"/>
    <property type="match status" value="1"/>
</dbReference>
<dbReference type="PANTHER" id="PTHR33121">
    <property type="entry name" value="CYCLIC DI-GMP PHOSPHODIESTERASE PDEF"/>
    <property type="match status" value="1"/>
</dbReference>
<dbReference type="PANTHER" id="PTHR33121:SF70">
    <property type="entry name" value="SIGNALING PROTEIN YKOW"/>
    <property type="match status" value="1"/>
</dbReference>
<feature type="domain" description="EAL" evidence="1">
    <location>
        <begin position="1"/>
        <end position="88"/>
    </location>
</feature>
<evidence type="ECO:0000313" key="2">
    <source>
        <dbReference type="EMBL" id="KKK56528.1"/>
    </source>
</evidence>
<dbReference type="PROSITE" id="PS50883">
    <property type="entry name" value="EAL"/>
    <property type="match status" value="1"/>
</dbReference>
<dbReference type="EMBL" id="LAZR01064948">
    <property type="protein sequence ID" value="KKK56528.1"/>
    <property type="molecule type" value="Genomic_DNA"/>
</dbReference>
<comment type="caution">
    <text evidence="2">The sequence shown here is derived from an EMBL/GenBank/DDBJ whole genome shotgun (WGS) entry which is preliminary data.</text>
</comment>
<proteinExistence type="predicted"/>
<dbReference type="InterPro" id="IPR001633">
    <property type="entry name" value="EAL_dom"/>
</dbReference>
<dbReference type="InterPro" id="IPR035919">
    <property type="entry name" value="EAL_sf"/>
</dbReference>
<organism evidence="2">
    <name type="scientific">marine sediment metagenome</name>
    <dbReference type="NCBI Taxonomy" id="412755"/>
    <lineage>
        <taxon>unclassified sequences</taxon>
        <taxon>metagenomes</taxon>
        <taxon>ecological metagenomes</taxon>
    </lineage>
</organism>
<feature type="non-terminal residue" evidence="2">
    <location>
        <position position="1"/>
    </location>
</feature>
<dbReference type="Pfam" id="PF00563">
    <property type="entry name" value="EAL"/>
    <property type="match status" value="1"/>
</dbReference>
<sequence length="94" mass="10053">AAYAFRLASGEVKIYLLHVLDGPSFDASGSRGTIQIAKGLDLIPLAEGVETEEQRRFLVEHGCTLGQGFYFCTPVLPEKIASLVGRDLAGARSS</sequence>
<dbReference type="Gene3D" id="3.20.20.450">
    <property type="entry name" value="EAL domain"/>
    <property type="match status" value="1"/>
</dbReference>